<evidence type="ECO:0000313" key="5">
    <source>
        <dbReference type="EMBL" id="MBK4734480.1"/>
    </source>
</evidence>
<evidence type="ECO:0000259" key="4">
    <source>
        <dbReference type="Pfam" id="PF13458"/>
    </source>
</evidence>
<dbReference type="InterPro" id="IPR028081">
    <property type="entry name" value="Leu-bd"/>
</dbReference>
<dbReference type="CDD" id="cd06333">
    <property type="entry name" value="PBP1_ABC_RPA1789-like"/>
    <property type="match status" value="1"/>
</dbReference>
<evidence type="ECO:0000256" key="3">
    <source>
        <dbReference type="SAM" id="SignalP"/>
    </source>
</evidence>
<keyword evidence="2 3" id="KW-0732">Signal</keyword>
<dbReference type="Pfam" id="PF13458">
    <property type="entry name" value="Peripla_BP_6"/>
    <property type="match status" value="1"/>
</dbReference>
<name>A0A934SS53_9BURK</name>
<dbReference type="Proteomes" id="UP000622890">
    <property type="component" value="Unassembled WGS sequence"/>
</dbReference>
<dbReference type="PANTHER" id="PTHR30483:SF38">
    <property type="entry name" value="BLR7848 PROTEIN"/>
    <property type="match status" value="1"/>
</dbReference>
<comment type="caution">
    <text evidence="5">The sequence shown here is derived from an EMBL/GenBank/DDBJ whole genome shotgun (WGS) entry which is preliminary data.</text>
</comment>
<feature type="signal peptide" evidence="3">
    <location>
        <begin position="1"/>
        <end position="31"/>
    </location>
</feature>
<evidence type="ECO:0000256" key="1">
    <source>
        <dbReference type="ARBA" id="ARBA00010062"/>
    </source>
</evidence>
<gene>
    <name evidence="5" type="ORF">JJB74_07685</name>
</gene>
<dbReference type="EMBL" id="JAEPBG010000002">
    <property type="protein sequence ID" value="MBK4734480.1"/>
    <property type="molecule type" value="Genomic_DNA"/>
</dbReference>
<protein>
    <submittedName>
        <fullName evidence="5">ABC transporter substrate-binding protein</fullName>
    </submittedName>
</protein>
<dbReference type="AlphaFoldDB" id="A0A934SS53"/>
<feature type="chain" id="PRO_5037979952" evidence="3">
    <location>
        <begin position="32"/>
        <end position="391"/>
    </location>
</feature>
<dbReference type="Gene3D" id="3.40.50.2300">
    <property type="match status" value="2"/>
</dbReference>
<sequence length="391" mass="41099">MNRNHPNTPIPKLAALAVLSATLGMSLPAWADITVGISVSATGPAASLGIPEKNTVALLPTTIAGQKVRYIVLDDATNPTEANKNARKFASEDSADIIFGSSAVPTSLAIAEVAAETKTPQVALAPVEINDAKKAWVFVVPQHNALMARALADHMKAHGVKTLGFIGFADGYGEGWLREMTRAAEAAGIKMVAVERYNRTDTSVTGQTVKLIAAKPDAILVAGSGTPAALPQIALVDRGYKGPIYQSHGAANKEFIRVGGKAVEGAVLPVGPVVVASQLPSSHPSKVVAMEYTKAYEEKYGAGTVSQFGGHLFDAYKLLEAAVPTALKKGQPGTPAFRQALRDAIETDREVVGAHGVFNMSPTDHYGHDERARVLVKITNGDWKLIEAGAK</sequence>
<dbReference type="SUPFAM" id="SSF53822">
    <property type="entry name" value="Periplasmic binding protein-like I"/>
    <property type="match status" value="1"/>
</dbReference>
<comment type="similarity">
    <text evidence="1">Belongs to the leucine-binding protein family.</text>
</comment>
<keyword evidence="6" id="KW-1185">Reference proteome</keyword>
<dbReference type="PANTHER" id="PTHR30483">
    <property type="entry name" value="LEUCINE-SPECIFIC-BINDING PROTEIN"/>
    <property type="match status" value="1"/>
</dbReference>
<dbReference type="InterPro" id="IPR051010">
    <property type="entry name" value="BCAA_transport"/>
</dbReference>
<dbReference type="InterPro" id="IPR028082">
    <property type="entry name" value="Peripla_BP_I"/>
</dbReference>
<evidence type="ECO:0000256" key="2">
    <source>
        <dbReference type="ARBA" id="ARBA00022729"/>
    </source>
</evidence>
<accession>A0A934SS53</accession>
<reference evidence="5" key="1">
    <citation type="submission" date="2021-01" db="EMBL/GenBank/DDBJ databases">
        <title>Genome sequence of strain Noviherbaspirillum sp. DKR-6.</title>
        <authorList>
            <person name="Chaudhary D.K."/>
        </authorList>
    </citation>
    <scope>NUCLEOTIDE SEQUENCE</scope>
    <source>
        <strain evidence="5">DKR-6</strain>
    </source>
</reference>
<feature type="domain" description="Leucine-binding protein" evidence="4">
    <location>
        <begin position="33"/>
        <end position="358"/>
    </location>
</feature>
<evidence type="ECO:0000313" key="6">
    <source>
        <dbReference type="Proteomes" id="UP000622890"/>
    </source>
</evidence>
<dbReference type="RefSeq" id="WP_200591223.1">
    <property type="nucleotide sequence ID" value="NZ_JAEPBG010000002.1"/>
</dbReference>
<proteinExistence type="inferred from homology"/>
<organism evidence="5 6">
    <name type="scientific">Noviherbaspirillum pedocola</name>
    <dbReference type="NCBI Taxonomy" id="2801341"/>
    <lineage>
        <taxon>Bacteria</taxon>
        <taxon>Pseudomonadati</taxon>
        <taxon>Pseudomonadota</taxon>
        <taxon>Betaproteobacteria</taxon>
        <taxon>Burkholderiales</taxon>
        <taxon>Oxalobacteraceae</taxon>
        <taxon>Noviherbaspirillum</taxon>
    </lineage>
</organism>